<accession>A0ABY3LMQ9</accession>
<evidence type="ECO:0000313" key="2">
    <source>
        <dbReference type="Proteomes" id="UP000322810"/>
    </source>
</evidence>
<dbReference type="InterPro" id="IPR017853">
    <property type="entry name" value="GH"/>
</dbReference>
<protein>
    <submittedName>
        <fullName evidence="1">Alpha-L-arabinofuranosidase</fullName>
    </submittedName>
</protein>
<dbReference type="EMBL" id="VSEX01000125">
    <property type="protein sequence ID" value="TYB43165.1"/>
    <property type="molecule type" value="Genomic_DNA"/>
</dbReference>
<sequence length="151" mass="15650">MALAGAVLTTPGTRAQAATPAVEVTVNAREGLGTVPDTAYGLNQAVWDGNMNTPASVDLLGKAGVQMMRYPGGSYGDGFHWETSTVSGGGYVAPGTDFDSFMGTVRGVGAQAIIIANYGSGTAQEAADWVKYANVTKGYGVKYWEIGNEIF</sequence>
<organism evidence="1 2">
    <name type="scientific">Microbispora tritici</name>
    <dbReference type="NCBI Taxonomy" id="2604471"/>
    <lineage>
        <taxon>Bacteria</taxon>
        <taxon>Bacillati</taxon>
        <taxon>Actinomycetota</taxon>
        <taxon>Actinomycetes</taxon>
        <taxon>Streptosporangiales</taxon>
        <taxon>Streptosporangiaceae</taxon>
        <taxon>Microbispora</taxon>
    </lineage>
</organism>
<dbReference type="Proteomes" id="UP000322810">
    <property type="component" value="Unassembled WGS sequence"/>
</dbReference>
<keyword evidence="2" id="KW-1185">Reference proteome</keyword>
<feature type="non-terminal residue" evidence="1">
    <location>
        <position position="151"/>
    </location>
</feature>
<proteinExistence type="predicted"/>
<evidence type="ECO:0000313" key="1">
    <source>
        <dbReference type="EMBL" id="TYB43165.1"/>
    </source>
</evidence>
<reference evidence="1 2" key="1">
    <citation type="submission" date="2019-08" db="EMBL/GenBank/DDBJ databases">
        <title>Microbispora tritici sp. nov., a novel actinomycete isolated from a root of wheat (Triticum aestivum L.).</title>
        <authorList>
            <person name="Klykleung N."/>
            <person name="Tanasupawat S."/>
        </authorList>
    </citation>
    <scope>NUCLEOTIDE SEQUENCE [LARGE SCALE GENOMIC DNA]</scope>
    <source>
        <strain evidence="1 2">MT50</strain>
    </source>
</reference>
<dbReference type="Gene3D" id="3.20.20.80">
    <property type="entry name" value="Glycosidases"/>
    <property type="match status" value="1"/>
</dbReference>
<dbReference type="SUPFAM" id="SSF51445">
    <property type="entry name" value="(Trans)glycosidases"/>
    <property type="match status" value="1"/>
</dbReference>
<gene>
    <name evidence="1" type="ORF">FXF59_34050</name>
</gene>
<comment type="caution">
    <text evidence="1">The sequence shown here is derived from an EMBL/GenBank/DDBJ whole genome shotgun (WGS) entry which is preliminary data.</text>
</comment>
<name>A0ABY3LMQ9_9ACTN</name>